<dbReference type="RefSeq" id="WP_004068555.1">
    <property type="nucleotide sequence ID" value="NZ_VIRB01000004.1"/>
</dbReference>
<name>A0A9X5H4V2_9FIRM</name>
<proteinExistence type="predicted"/>
<evidence type="ECO:0000313" key="1">
    <source>
        <dbReference type="EMBL" id="NDO67330.1"/>
    </source>
</evidence>
<evidence type="ECO:0000313" key="2">
    <source>
        <dbReference type="Proteomes" id="UP000474104"/>
    </source>
</evidence>
<organism evidence="1 2">
    <name type="scientific">Schaedlerella arabinosiphila</name>
    <dbReference type="NCBI Taxonomy" id="2044587"/>
    <lineage>
        <taxon>Bacteria</taxon>
        <taxon>Bacillati</taxon>
        <taxon>Bacillota</taxon>
        <taxon>Clostridia</taxon>
        <taxon>Lachnospirales</taxon>
        <taxon>Lachnospiraceae</taxon>
        <taxon>Schaedlerella</taxon>
    </lineage>
</organism>
<dbReference type="Proteomes" id="UP000474104">
    <property type="component" value="Unassembled WGS sequence"/>
</dbReference>
<gene>
    <name evidence="1" type="ORF">FMM80_00690</name>
</gene>
<protein>
    <submittedName>
        <fullName evidence="1">Uncharacterized protein</fullName>
    </submittedName>
</protein>
<reference evidence="1 2" key="1">
    <citation type="submission" date="2019-07" db="EMBL/GenBank/DDBJ databases">
        <title>Draft genome sequences of 15 bacterial species constituting the stable defined intestinal microbiota of the GM15 gnotobiotic mouse model.</title>
        <authorList>
            <person name="Elie C."/>
            <person name="Mathieu A."/>
            <person name="Saliou A."/>
            <person name="Darnaud M."/>
            <person name="Leulier F."/>
            <person name="Tamellini A."/>
        </authorList>
    </citation>
    <scope>NUCLEOTIDE SEQUENCE [LARGE SCALE GENOMIC DNA]</scope>
    <source>
        <strain evidence="2">ASF 502</strain>
    </source>
</reference>
<dbReference type="AlphaFoldDB" id="A0A9X5H4V2"/>
<dbReference type="EMBL" id="VIRB01000004">
    <property type="protein sequence ID" value="NDO67330.1"/>
    <property type="molecule type" value="Genomic_DNA"/>
</dbReference>
<sequence>MYENSIIHLSTITIFDNYLKSEEEFFRIKDNFVFVHNNFSYVVNFVISKNQPQNQNYFDTNITMSEFKKIYKMSHKQDLLALQNILSSESKTDIPKINLPVFDFLCTFSKHFLKNTIHNPDINNFINFPYAIGIRVQSSRNLDFYDPDTWYGDTDTYYIIGYIICNSVAVM</sequence>
<accession>A0A9X5H4V2</accession>
<comment type="caution">
    <text evidence="1">The sequence shown here is derived from an EMBL/GenBank/DDBJ whole genome shotgun (WGS) entry which is preliminary data.</text>
</comment>